<dbReference type="OrthoDB" id="275783at2759"/>
<evidence type="ECO:0000256" key="1">
    <source>
        <dbReference type="ARBA" id="ARBA00009673"/>
    </source>
</evidence>
<feature type="compositionally biased region" description="Polar residues" evidence="7">
    <location>
        <begin position="238"/>
        <end position="251"/>
    </location>
</feature>
<dbReference type="FunFam" id="3.50.80.10:FF:000001">
    <property type="entry name" value="D-aminoacyl-tRNA deacylase"/>
    <property type="match status" value="1"/>
</dbReference>
<feature type="region of interest" description="Disordered" evidence="7">
    <location>
        <begin position="147"/>
        <end position="279"/>
    </location>
</feature>
<reference evidence="9" key="2">
    <citation type="submission" date="2013-12" db="EMBL/GenBank/DDBJ databases">
        <title>Evolution of pathogenesis and genome organization in the Tremellales.</title>
        <authorList>
            <person name="Cuomo C."/>
            <person name="Litvintseva A."/>
            <person name="Heitman J."/>
            <person name="Chen Y."/>
            <person name="Sun S."/>
            <person name="Springer D."/>
            <person name="Dromer F."/>
            <person name="Young S."/>
            <person name="Zeng Q."/>
            <person name="Chapman S."/>
            <person name="Gujja S."/>
            <person name="Saif S."/>
            <person name="Birren B."/>
        </authorList>
    </citation>
    <scope>NUCLEOTIDE SEQUENCE [LARGE SCALE GENOMIC DNA]</scope>
    <source>
        <strain evidence="9">BCC8398</strain>
    </source>
</reference>
<dbReference type="GO" id="GO:0106026">
    <property type="term" value="F:Gly-tRNA(Ala) deacylase activity"/>
    <property type="evidence" value="ECO:0007669"/>
    <property type="project" value="RHEA"/>
</dbReference>
<protein>
    <recommendedName>
        <fullName evidence="3 6">D-aminoacyl-tRNA deacylase</fullName>
        <ecNumber evidence="2 6">3.1.1.96</ecNumber>
    </recommendedName>
</protein>
<evidence type="ECO:0000256" key="2">
    <source>
        <dbReference type="ARBA" id="ARBA00013056"/>
    </source>
</evidence>
<keyword evidence="9" id="KW-1185">Reference proteome</keyword>
<evidence type="ECO:0000313" key="9">
    <source>
        <dbReference type="Proteomes" id="UP000092666"/>
    </source>
</evidence>
<dbReference type="STRING" id="1296120.A0A1B9GZU7"/>
<organism evidence="8 9">
    <name type="scientific">Kwoniella heveanensis BCC8398</name>
    <dbReference type="NCBI Taxonomy" id="1296120"/>
    <lineage>
        <taxon>Eukaryota</taxon>
        <taxon>Fungi</taxon>
        <taxon>Dikarya</taxon>
        <taxon>Basidiomycota</taxon>
        <taxon>Agaricomycotina</taxon>
        <taxon>Tremellomycetes</taxon>
        <taxon>Tremellales</taxon>
        <taxon>Cryptococcaceae</taxon>
        <taxon>Kwoniella</taxon>
    </lineage>
</organism>
<evidence type="ECO:0000256" key="4">
    <source>
        <dbReference type="ARBA" id="ARBA00047676"/>
    </source>
</evidence>
<comment type="similarity">
    <text evidence="1 6">Belongs to the DTD family.</text>
</comment>
<dbReference type="SUPFAM" id="SSF69500">
    <property type="entry name" value="DTD-like"/>
    <property type="match status" value="1"/>
</dbReference>
<dbReference type="PANTHER" id="PTHR10472">
    <property type="entry name" value="D-TYROSYL-TRNA TYR DEACYLASE"/>
    <property type="match status" value="1"/>
</dbReference>
<keyword evidence="6" id="KW-0963">Cytoplasm</keyword>
<keyword evidence="6" id="KW-0820">tRNA-binding</keyword>
<dbReference type="GO" id="GO:0000049">
    <property type="term" value="F:tRNA binding"/>
    <property type="evidence" value="ECO:0007669"/>
    <property type="project" value="UniProtKB-KW"/>
</dbReference>
<dbReference type="Proteomes" id="UP000092666">
    <property type="component" value="Unassembled WGS sequence"/>
</dbReference>
<name>A0A1B9GZU7_9TREE</name>
<evidence type="ECO:0000256" key="7">
    <source>
        <dbReference type="SAM" id="MobiDB-lite"/>
    </source>
</evidence>
<dbReference type="AlphaFoldDB" id="A0A1B9GZU7"/>
<accession>A0A1B9GZU7</accession>
<sequence length="279" mass="29102">MKAVIQKVVNASVAVDGQTISSIGRGLLVLVGIDRYDTPSDATQIIKKILSARLFEDEHGSHWKKNVRDIEGEVLCVSQFTLLAGFKGSKPDFHESMSTIPSKAYYASFLEEIKKAYHPSKIKDGEFGAMMQVSLTNDGPVTILLSSRDKVSSSSSKPSSPIPNGSANTTAEPSRASTPASSALIDGSGVAENSQGKGKIKIKNKGTMHPKFGSKSDTSPAPADPSAIPRPNPLDSAGSITAPTMTMTGVDSATATATGTSPSNEAERPPESSGVVAPV</sequence>
<dbReference type="PANTHER" id="PTHR10472:SF5">
    <property type="entry name" value="D-AMINOACYL-TRNA DEACYLASE 1"/>
    <property type="match status" value="1"/>
</dbReference>
<evidence type="ECO:0000256" key="6">
    <source>
        <dbReference type="RuleBase" id="RU003470"/>
    </source>
</evidence>
<feature type="compositionally biased region" description="Basic residues" evidence="7">
    <location>
        <begin position="198"/>
        <end position="208"/>
    </location>
</feature>
<keyword evidence="6" id="KW-0694">RNA-binding</keyword>
<dbReference type="Gene3D" id="3.50.80.10">
    <property type="entry name" value="D-tyrosyl-tRNA(Tyr) deacylase"/>
    <property type="match status" value="1"/>
</dbReference>
<proteinExistence type="inferred from homology"/>
<feature type="compositionally biased region" description="Polar residues" evidence="7">
    <location>
        <begin position="167"/>
        <end position="181"/>
    </location>
</feature>
<dbReference type="EC" id="3.1.1.96" evidence="2 6"/>
<dbReference type="GO" id="GO:0005737">
    <property type="term" value="C:cytoplasm"/>
    <property type="evidence" value="ECO:0007669"/>
    <property type="project" value="UniProtKB-SubCell"/>
</dbReference>
<dbReference type="NCBIfam" id="TIGR00256">
    <property type="entry name" value="D-aminoacyl-tRNA deacylase"/>
    <property type="match status" value="1"/>
</dbReference>
<dbReference type="Pfam" id="PF02580">
    <property type="entry name" value="Tyr_Deacylase"/>
    <property type="match status" value="1"/>
</dbReference>
<dbReference type="GO" id="GO:0051500">
    <property type="term" value="F:D-tyrosyl-tRNA(Tyr) deacylase activity"/>
    <property type="evidence" value="ECO:0007669"/>
    <property type="project" value="TreeGrafter"/>
</dbReference>
<evidence type="ECO:0000256" key="5">
    <source>
        <dbReference type="ARBA" id="ARBA00048018"/>
    </source>
</evidence>
<comment type="catalytic activity">
    <reaction evidence="4">
        <text>glycyl-tRNA(Ala) + H2O = tRNA(Ala) + glycine + H(+)</text>
        <dbReference type="Rhea" id="RHEA:53744"/>
        <dbReference type="Rhea" id="RHEA-COMP:9657"/>
        <dbReference type="Rhea" id="RHEA-COMP:13640"/>
        <dbReference type="ChEBI" id="CHEBI:15377"/>
        <dbReference type="ChEBI" id="CHEBI:15378"/>
        <dbReference type="ChEBI" id="CHEBI:57305"/>
        <dbReference type="ChEBI" id="CHEBI:78442"/>
        <dbReference type="ChEBI" id="CHEBI:78522"/>
        <dbReference type="EC" id="3.1.1.96"/>
    </reaction>
</comment>
<comment type="catalytic activity">
    <reaction evidence="5">
        <text>a D-aminoacyl-tRNA + H2O = a tRNA + a D-alpha-amino acid + H(+)</text>
        <dbReference type="Rhea" id="RHEA:13953"/>
        <dbReference type="Rhea" id="RHEA-COMP:10123"/>
        <dbReference type="Rhea" id="RHEA-COMP:10124"/>
        <dbReference type="ChEBI" id="CHEBI:15377"/>
        <dbReference type="ChEBI" id="CHEBI:15378"/>
        <dbReference type="ChEBI" id="CHEBI:59871"/>
        <dbReference type="ChEBI" id="CHEBI:78442"/>
        <dbReference type="ChEBI" id="CHEBI:79333"/>
        <dbReference type="EC" id="3.1.1.96"/>
    </reaction>
</comment>
<dbReference type="InterPro" id="IPR023509">
    <property type="entry name" value="DTD-like_sf"/>
</dbReference>
<dbReference type="EMBL" id="KI669495">
    <property type="protein sequence ID" value="OCF36545.1"/>
    <property type="molecule type" value="Genomic_DNA"/>
</dbReference>
<feature type="compositionally biased region" description="Low complexity" evidence="7">
    <location>
        <begin position="152"/>
        <end position="166"/>
    </location>
</feature>
<evidence type="ECO:0000313" key="8">
    <source>
        <dbReference type="EMBL" id="OCF36545.1"/>
    </source>
</evidence>
<dbReference type="InterPro" id="IPR003732">
    <property type="entry name" value="Daa-tRNA_deacyls_DTD"/>
</dbReference>
<gene>
    <name evidence="8" type="ORF">I316_01795</name>
</gene>
<evidence type="ECO:0000256" key="3">
    <source>
        <dbReference type="ARBA" id="ARBA00020007"/>
    </source>
</evidence>
<keyword evidence="6" id="KW-0378">Hydrolase</keyword>
<comment type="subcellular location">
    <subcellularLocation>
        <location evidence="6">Cytoplasm</location>
    </subcellularLocation>
</comment>
<reference evidence="8 9" key="1">
    <citation type="submission" date="2013-07" db="EMBL/GenBank/DDBJ databases">
        <title>The Genome Sequence of Cryptococcus heveanensis BCC8398.</title>
        <authorList>
            <consortium name="The Broad Institute Genome Sequencing Platform"/>
            <person name="Cuomo C."/>
            <person name="Litvintseva A."/>
            <person name="Chen Y."/>
            <person name="Heitman J."/>
            <person name="Sun S."/>
            <person name="Springer D."/>
            <person name="Dromer F."/>
            <person name="Young S.K."/>
            <person name="Zeng Q."/>
            <person name="Gargeya S."/>
            <person name="Fitzgerald M."/>
            <person name="Abouelleil A."/>
            <person name="Alvarado L."/>
            <person name="Berlin A.M."/>
            <person name="Chapman S.B."/>
            <person name="Dewar J."/>
            <person name="Goldberg J."/>
            <person name="Griggs A."/>
            <person name="Gujja S."/>
            <person name="Hansen M."/>
            <person name="Howarth C."/>
            <person name="Imamovic A."/>
            <person name="Larimer J."/>
            <person name="McCowan C."/>
            <person name="Murphy C."/>
            <person name="Pearson M."/>
            <person name="Priest M."/>
            <person name="Roberts A."/>
            <person name="Saif S."/>
            <person name="Shea T."/>
            <person name="Sykes S."/>
            <person name="Wortman J."/>
            <person name="Nusbaum C."/>
            <person name="Birren B."/>
        </authorList>
    </citation>
    <scope>NUCLEOTIDE SEQUENCE [LARGE SCALE GENOMIC DNA]</scope>
    <source>
        <strain evidence="8 9">BCC8398</strain>
    </source>
</reference>